<keyword evidence="4" id="KW-0378">Hydrolase</keyword>
<evidence type="ECO:0000256" key="5">
    <source>
        <dbReference type="ARBA" id="ARBA00022839"/>
    </source>
</evidence>
<evidence type="ECO:0000256" key="6">
    <source>
        <dbReference type="SAM" id="Coils"/>
    </source>
</evidence>
<evidence type="ECO:0000256" key="1">
    <source>
        <dbReference type="ARBA" id="ARBA00005915"/>
    </source>
</evidence>
<dbReference type="Pfam" id="PF02272">
    <property type="entry name" value="DHHA1"/>
    <property type="match status" value="1"/>
</dbReference>
<sequence>MSLARVRRRELGPLEGLPAELNPVLRRVYSARGIIDAGSLSLKLQDLLPPTGLQGLERAAELLAEAVLRGRRIVICGDYDADGATSSALAISALRAFSHSNVDYVVPDRFLMGYGLSPALVEVARERGAELLLTVDNGISSLAGVAAARAAGLQVVVTDHHLAGEALPEADAIVNPNQPGDSFASKHLAGVGVIFYVMAALRQRLRSLDWFAERPEPAMADYLDLVALGTVADVVRLDRNNRVLVAGGLARIRAGRARPGITALLEVAGRDPAGTRSTDLGFVVGPRLNAAGRLEDMRQGIALLLETDAARARARAARLDALNRERRSIERQMVEDAELMLAETDSEAVGVCVFDAGWHEGVVGLVASRVKERLHRPVIAFAPAQEDGWLKGSARSIPGLHLRDALAAVDARHPGLIARFGGHAMAAGLSLRVDDLPDFSAAFDAICRQWIDQAALLRLIETDGELDARELGLETAAALEHAGPWGQGFPEPCFDGCFVVEELRVVGEHHAKYRLRPRDGSSLKAIHFNGAETAAAVGDSVELVYKLVVNRWRGDSSAELMIEQLRVVAGSDAG</sequence>
<dbReference type="InterPro" id="IPR003156">
    <property type="entry name" value="DHHA1_dom"/>
</dbReference>
<dbReference type="Gene3D" id="3.90.1640.30">
    <property type="match status" value="1"/>
</dbReference>
<dbReference type="InterPro" id="IPR004610">
    <property type="entry name" value="RecJ"/>
</dbReference>
<organism evidence="10 11">
    <name type="scientific">Banduia mediterranea</name>
    <dbReference type="NCBI Taxonomy" id="3075609"/>
    <lineage>
        <taxon>Bacteria</taxon>
        <taxon>Pseudomonadati</taxon>
        <taxon>Pseudomonadota</taxon>
        <taxon>Gammaproteobacteria</taxon>
        <taxon>Nevskiales</taxon>
        <taxon>Algiphilaceae</taxon>
        <taxon>Banduia</taxon>
    </lineage>
</organism>
<feature type="domain" description="DHHA1" evidence="8">
    <location>
        <begin position="351"/>
        <end position="448"/>
    </location>
</feature>
<dbReference type="InterPro" id="IPR038763">
    <property type="entry name" value="DHH_sf"/>
</dbReference>
<dbReference type="PANTHER" id="PTHR30255:SF2">
    <property type="entry name" value="SINGLE-STRANDED-DNA-SPECIFIC EXONUCLEASE RECJ"/>
    <property type="match status" value="1"/>
</dbReference>
<evidence type="ECO:0000256" key="4">
    <source>
        <dbReference type="ARBA" id="ARBA00022801"/>
    </source>
</evidence>
<dbReference type="GO" id="GO:0004527">
    <property type="term" value="F:exonuclease activity"/>
    <property type="evidence" value="ECO:0007669"/>
    <property type="project" value="UniProtKB-KW"/>
</dbReference>
<reference evidence="10 11" key="1">
    <citation type="submission" date="2023-09" db="EMBL/GenBank/DDBJ databases">
        <authorList>
            <person name="Rey-Velasco X."/>
        </authorList>
    </citation>
    <scope>NUCLEOTIDE SEQUENCE [LARGE SCALE GENOMIC DNA]</scope>
    <source>
        <strain evidence="10 11">W345</strain>
    </source>
</reference>
<dbReference type="SUPFAM" id="SSF64182">
    <property type="entry name" value="DHH phosphoesterases"/>
    <property type="match status" value="1"/>
</dbReference>
<dbReference type="Pfam" id="PF01368">
    <property type="entry name" value="DHH"/>
    <property type="match status" value="1"/>
</dbReference>
<dbReference type="Gene3D" id="3.10.310.30">
    <property type="match status" value="1"/>
</dbReference>
<keyword evidence="3" id="KW-0540">Nuclease</keyword>
<evidence type="ECO:0000259" key="7">
    <source>
        <dbReference type="Pfam" id="PF01368"/>
    </source>
</evidence>
<comment type="caution">
    <text evidence="10">The sequence shown here is derived from an EMBL/GenBank/DDBJ whole genome shotgun (WGS) entry which is preliminary data.</text>
</comment>
<keyword evidence="11" id="KW-1185">Reference proteome</keyword>
<feature type="coiled-coil region" evidence="6">
    <location>
        <begin position="312"/>
        <end position="339"/>
    </location>
</feature>
<accession>A0ABU2WMP8</accession>
<gene>
    <name evidence="10" type="primary">recJ</name>
    <name evidence="10" type="ORF">RM530_17585</name>
</gene>
<comment type="similarity">
    <text evidence="1">Belongs to the RecJ family.</text>
</comment>
<proteinExistence type="inferred from homology"/>
<dbReference type="InterPro" id="IPR041122">
    <property type="entry name" value="RecJ_OB"/>
</dbReference>
<protein>
    <recommendedName>
        <fullName evidence="2">Single-stranded-DNA-specific exonuclease RecJ</fullName>
    </recommendedName>
</protein>
<dbReference type="RefSeq" id="WP_311366568.1">
    <property type="nucleotide sequence ID" value="NZ_JAVRIC010000038.1"/>
</dbReference>
<evidence type="ECO:0000256" key="2">
    <source>
        <dbReference type="ARBA" id="ARBA00019841"/>
    </source>
</evidence>
<evidence type="ECO:0000259" key="9">
    <source>
        <dbReference type="Pfam" id="PF17768"/>
    </source>
</evidence>
<evidence type="ECO:0000259" key="8">
    <source>
        <dbReference type="Pfam" id="PF02272"/>
    </source>
</evidence>
<dbReference type="EMBL" id="JAVRIC010000038">
    <property type="protein sequence ID" value="MDT0499158.1"/>
    <property type="molecule type" value="Genomic_DNA"/>
</dbReference>
<evidence type="ECO:0000256" key="3">
    <source>
        <dbReference type="ARBA" id="ARBA00022722"/>
    </source>
</evidence>
<dbReference type="InterPro" id="IPR051673">
    <property type="entry name" value="SSDNA_exonuclease_RecJ"/>
</dbReference>
<name>A0ABU2WMP8_9GAMM</name>
<evidence type="ECO:0000313" key="10">
    <source>
        <dbReference type="EMBL" id="MDT0499158.1"/>
    </source>
</evidence>
<dbReference type="Proteomes" id="UP001254608">
    <property type="component" value="Unassembled WGS sequence"/>
</dbReference>
<evidence type="ECO:0000313" key="11">
    <source>
        <dbReference type="Proteomes" id="UP001254608"/>
    </source>
</evidence>
<dbReference type="InterPro" id="IPR001667">
    <property type="entry name" value="DDH_dom"/>
</dbReference>
<dbReference type="Pfam" id="PF17768">
    <property type="entry name" value="RecJ_OB"/>
    <property type="match status" value="1"/>
</dbReference>
<dbReference type="NCBIfam" id="TIGR00644">
    <property type="entry name" value="recJ"/>
    <property type="match status" value="1"/>
</dbReference>
<keyword evidence="5 10" id="KW-0269">Exonuclease</keyword>
<feature type="domain" description="RecJ OB" evidence="9">
    <location>
        <begin position="462"/>
        <end position="563"/>
    </location>
</feature>
<keyword evidence="6" id="KW-0175">Coiled coil</keyword>
<dbReference type="PANTHER" id="PTHR30255">
    <property type="entry name" value="SINGLE-STRANDED-DNA-SPECIFIC EXONUCLEASE RECJ"/>
    <property type="match status" value="1"/>
</dbReference>
<feature type="domain" description="DDH" evidence="7">
    <location>
        <begin position="72"/>
        <end position="230"/>
    </location>
</feature>